<reference evidence="2" key="1">
    <citation type="journal article" date="2020" name="Stud. Mycol.">
        <title>101 Dothideomycetes genomes: a test case for predicting lifestyles and emergence of pathogens.</title>
        <authorList>
            <person name="Haridas S."/>
            <person name="Albert R."/>
            <person name="Binder M."/>
            <person name="Bloem J."/>
            <person name="Labutti K."/>
            <person name="Salamov A."/>
            <person name="Andreopoulos B."/>
            <person name="Baker S."/>
            <person name="Barry K."/>
            <person name="Bills G."/>
            <person name="Bluhm B."/>
            <person name="Cannon C."/>
            <person name="Castanera R."/>
            <person name="Culley D."/>
            <person name="Daum C."/>
            <person name="Ezra D."/>
            <person name="Gonzalez J."/>
            <person name="Henrissat B."/>
            <person name="Kuo A."/>
            <person name="Liang C."/>
            <person name="Lipzen A."/>
            <person name="Lutzoni F."/>
            <person name="Magnuson J."/>
            <person name="Mondo S."/>
            <person name="Nolan M."/>
            <person name="Ohm R."/>
            <person name="Pangilinan J."/>
            <person name="Park H.-J."/>
            <person name="Ramirez L."/>
            <person name="Alfaro M."/>
            <person name="Sun H."/>
            <person name="Tritt A."/>
            <person name="Yoshinaga Y."/>
            <person name="Zwiers L.-H."/>
            <person name="Turgeon B."/>
            <person name="Goodwin S."/>
            <person name="Spatafora J."/>
            <person name="Crous P."/>
            <person name="Grigoriev I."/>
        </authorList>
    </citation>
    <scope>NUCLEOTIDE SEQUENCE</scope>
    <source>
        <strain evidence="2">CBS 121167</strain>
    </source>
</reference>
<accession>A0A6A6BDS0</accession>
<protein>
    <submittedName>
        <fullName evidence="2">Uncharacterized protein</fullName>
    </submittedName>
</protein>
<dbReference type="EMBL" id="ML995487">
    <property type="protein sequence ID" value="KAF2141435.1"/>
    <property type="molecule type" value="Genomic_DNA"/>
</dbReference>
<evidence type="ECO:0000313" key="2">
    <source>
        <dbReference type="EMBL" id="KAF2141435.1"/>
    </source>
</evidence>
<sequence length="74" mass="8575">MYCHRVPMNTVSYTQRHRNTPVALQDKTRARRRARAHEIGSPTPTLSTTKPDQLHTHARTPHEPTQTNTKHQPK</sequence>
<evidence type="ECO:0000313" key="3">
    <source>
        <dbReference type="Proteomes" id="UP000799438"/>
    </source>
</evidence>
<keyword evidence="3" id="KW-1185">Reference proteome</keyword>
<proteinExistence type="predicted"/>
<feature type="compositionally biased region" description="Polar residues" evidence="1">
    <location>
        <begin position="42"/>
        <end position="51"/>
    </location>
</feature>
<gene>
    <name evidence="2" type="ORF">K452DRAFT_288135</name>
</gene>
<feature type="region of interest" description="Disordered" evidence="1">
    <location>
        <begin position="1"/>
        <end position="74"/>
    </location>
</feature>
<dbReference type="RefSeq" id="XP_033397148.1">
    <property type="nucleotide sequence ID" value="XM_033540595.1"/>
</dbReference>
<feature type="compositionally biased region" description="Polar residues" evidence="1">
    <location>
        <begin position="63"/>
        <end position="74"/>
    </location>
</feature>
<dbReference type="AlphaFoldDB" id="A0A6A6BDS0"/>
<organism evidence="2 3">
    <name type="scientific">Aplosporella prunicola CBS 121167</name>
    <dbReference type="NCBI Taxonomy" id="1176127"/>
    <lineage>
        <taxon>Eukaryota</taxon>
        <taxon>Fungi</taxon>
        <taxon>Dikarya</taxon>
        <taxon>Ascomycota</taxon>
        <taxon>Pezizomycotina</taxon>
        <taxon>Dothideomycetes</taxon>
        <taxon>Dothideomycetes incertae sedis</taxon>
        <taxon>Botryosphaeriales</taxon>
        <taxon>Aplosporellaceae</taxon>
        <taxon>Aplosporella</taxon>
    </lineage>
</organism>
<name>A0A6A6BDS0_9PEZI</name>
<dbReference type="Proteomes" id="UP000799438">
    <property type="component" value="Unassembled WGS sequence"/>
</dbReference>
<evidence type="ECO:0000256" key="1">
    <source>
        <dbReference type="SAM" id="MobiDB-lite"/>
    </source>
</evidence>
<dbReference type="GeneID" id="54298091"/>